<organism evidence="2 3">
    <name type="scientific">Sphingobacterium daejeonense</name>
    <dbReference type="NCBI Taxonomy" id="371142"/>
    <lineage>
        <taxon>Bacteria</taxon>
        <taxon>Pseudomonadati</taxon>
        <taxon>Bacteroidota</taxon>
        <taxon>Sphingobacteriia</taxon>
        <taxon>Sphingobacteriales</taxon>
        <taxon>Sphingobacteriaceae</taxon>
        <taxon>Sphingobacterium</taxon>
    </lineage>
</organism>
<keyword evidence="3" id="KW-1185">Reference proteome</keyword>
<keyword evidence="1" id="KW-0472">Membrane</keyword>
<dbReference type="EMBL" id="JBHTKY010000039">
    <property type="protein sequence ID" value="MFD1167384.1"/>
    <property type="molecule type" value="Genomic_DNA"/>
</dbReference>
<evidence type="ECO:0000256" key="1">
    <source>
        <dbReference type="SAM" id="Phobius"/>
    </source>
</evidence>
<reference evidence="3" key="1">
    <citation type="journal article" date="2019" name="Int. J. Syst. Evol. Microbiol.">
        <title>The Global Catalogue of Microorganisms (GCM) 10K type strain sequencing project: providing services to taxonomists for standard genome sequencing and annotation.</title>
        <authorList>
            <consortium name="The Broad Institute Genomics Platform"/>
            <consortium name="The Broad Institute Genome Sequencing Center for Infectious Disease"/>
            <person name="Wu L."/>
            <person name="Ma J."/>
        </authorList>
    </citation>
    <scope>NUCLEOTIDE SEQUENCE [LARGE SCALE GENOMIC DNA]</scope>
    <source>
        <strain evidence="3">CCUG 52468</strain>
    </source>
</reference>
<dbReference type="Proteomes" id="UP001597205">
    <property type="component" value="Unassembled WGS sequence"/>
</dbReference>
<feature type="transmembrane region" description="Helical" evidence="1">
    <location>
        <begin position="12"/>
        <end position="31"/>
    </location>
</feature>
<evidence type="ECO:0008006" key="4">
    <source>
        <dbReference type="Google" id="ProtNLM"/>
    </source>
</evidence>
<evidence type="ECO:0000313" key="3">
    <source>
        <dbReference type="Proteomes" id="UP001597205"/>
    </source>
</evidence>
<comment type="caution">
    <text evidence="2">The sequence shown here is derived from an EMBL/GenBank/DDBJ whole genome shotgun (WGS) entry which is preliminary data.</text>
</comment>
<proteinExistence type="predicted"/>
<evidence type="ECO:0000313" key="2">
    <source>
        <dbReference type="EMBL" id="MFD1167384.1"/>
    </source>
</evidence>
<keyword evidence="1" id="KW-0812">Transmembrane</keyword>
<accession>A0ABW3RQV0</accession>
<sequence length="560" mass="62821">MDNKQKSHRWKIWVGILAALVLLILGGLYFVSYKLEPMLDKKLKEGITKSSEGLYCIEYSDLDLDIAGGNLTLKNILLKNDSTAYIRLDSAKKAPNTRFEGRADRLAISGVSVLGILVNKKIDIGTIALDSLKAKVLLRDRPYNKDKKEEKDPYAMIKDRFKSLGVDKFRANGIDLELADLNKEGTKPKKVNGVDLAVDNFLIDEHSGSDSTRFLYSKDISLHIPGFKTNLEGAPYTFSFKDLKFSSKNRNAQISRLSLQPTLSLEAFAKQDKLNKPRIELDLDSTWITGINMQKLLAEKLFEADSAHVVGGVFDLSKDKRYQLENVSKVGQSPAQQLMKVGLPFSVKAVKVSGIDLSYAQISDKYFREGKIEFKNIRGTLKNVSNDTTVLRKNKNMTADLVGNIYGEGRLSAFFTFDMLSKAGNHSYKGGLTAMKVGAYNRILEPLLNIRLADGNIEKITFDMHGNDVKNWGKFTFDYNHLKVDVLKHPEKGPGKKGILSFIANKFFINDSNPDANGKYHVAQVDYERNPNHPFFKVVWQSLLQGIIECTGTDPKYLPL</sequence>
<keyword evidence="1" id="KW-1133">Transmembrane helix</keyword>
<name>A0ABW3RQV0_9SPHI</name>
<gene>
    <name evidence="2" type="ORF">ACFQ2C_17430</name>
</gene>
<dbReference type="RefSeq" id="WP_380898673.1">
    <property type="nucleotide sequence ID" value="NZ_JBHTKY010000039.1"/>
</dbReference>
<protein>
    <recommendedName>
        <fullName evidence="4">AsmA-like C-terminal domain-containing protein</fullName>
    </recommendedName>
</protein>